<dbReference type="InterPro" id="IPR003593">
    <property type="entry name" value="AAA+_ATPase"/>
</dbReference>
<proteinExistence type="predicted"/>
<dbReference type="PROSITE" id="PS00211">
    <property type="entry name" value="ABC_TRANSPORTER_1"/>
    <property type="match status" value="1"/>
</dbReference>
<dbReference type="InterPro" id="IPR050153">
    <property type="entry name" value="Metal_Ion_Import_ABC"/>
</dbReference>
<name>A0ABT2WDJ8_9BACI</name>
<comment type="subcellular location">
    <subcellularLocation>
        <location evidence="1">Cell membrane</location>
        <topology evidence="1">Peripheral membrane protein</topology>
    </subcellularLocation>
</comment>
<evidence type="ECO:0000256" key="4">
    <source>
        <dbReference type="ARBA" id="ARBA00022840"/>
    </source>
</evidence>
<dbReference type="Gene3D" id="3.40.50.300">
    <property type="entry name" value="P-loop containing nucleotide triphosphate hydrolases"/>
    <property type="match status" value="1"/>
</dbReference>
<protein>
    <submittedName>
        <fullName evidence="6">ABC transporter ATP-binding protein</fullName>
    </submittedName>
</protein>
<evidence type="ECO:0000256" key="3">
    <source>
        <dbReference type="ARBA" id="ARBA00022741"/>
    </source>
</evidence>
<comment type="caution">
    <text evidence="6">The sequence shown here is derived from an EMBL/GenBank/DDBJ whole genome shotgun (WGS) entry which is preliminary data.</text>
</comment>
<evidence type="ECO:0000256" key="1">
    <source>
        <dbReference type="ARBA" id="ARBA00004202"/>
    </source>
</evidence>
<accession>A0ABT2WDJ8</accession>
<evidence type="ECO:0000313" key="6">
    <source>
        <dbReference type="EMBL" id="MCU9593738.1"/>
    </source>
</evidence>
<gene>
    <name evidence="6" type="ORF">OEV82_04605</name>
</gene>
<evidence type="ECO:0000313" key="7">
    <source>
        <dbReference type="Proteomes" id="UP001208656"/>
    </source>
</evidence>
<dbReference type="PANTHER" id="PTHR42734">
    <property type="entry name" value="METAL TRANSPORT SYSTEM ATP-BINDING PROTEIN TM_0124-RELATED"/>
    <property type="match status" value="1"/>
</dbReference>
<reference evidence="6 7" key="1">
    <citation type="submission" date="2022-10" db="EMBL/GenBank/DDBJ databases">
        <title>Description of Fervidibacillus gen. nov. in the family Fervidibacillaceae fam. nov. with two species, Fervidibacillus albus sp. nov., and Fervidibacillus halotolerans sp. nov., isolated from tidal flat sediments.</title>
        <authorList>
            <person name="Kwon K.K."/>
            <person name="Yang S.-H."/>
        </authorList>
    </citation>
    <scope>NUCLEOTIDE SEQUENCE [LARGE SCALE GENOMIC DNA]</scope>
    <source>
        <strain evidence="6 7">DSM 23332</strain>
    </source>
</reference>
<dbReference type="RefSeq" id="WP_263061179.1">
    <property type="nucleotide sequence ID" value="NZ_JAOUSE010000008.1"/>
</dbReference>
<dbReference type="PROSITE" id="PS50893">
    <property type="entry name" value="ABC_TRANSPORTER_2"/>
    <property type="match status" value="1"/>
</dbReference>
<dbReference type="CDD" id="cd03225">
    <property type="entry name" value="ABC_cobalt_CbiO_domain1"/>
    <property type="match status" value="1"/>
</dbReference>
<dbReference type="Proteomes" id="UP001208656">
    <property type="component" value="Unassembled WGS sequence"/>
</dbReference>
<dbReference type="InterPro" id="IPR003439">
    <property type="entry name" value="ABC_transporter-like_ATP-bd"/>
</dbReference>
<dbReference type="SMART" id="SM00382">
    <property type="entry name" value="AAA"/>
    <property type="match status" value="1"/>
</dbReference>
<dbReference type="GO" id="GO:0005524">
    <property type="term" value="F:ATP binding"/>
    <property type="evidence" value="ECO:0007669"/>
    <property type="project" value="UniProtKB-KW"/>
</dbReference>
<dbReference type="InterPro" id="IPR015856">
    <property type="entry name" value="ABC_transpr_CbiO/EcfA_su"/>
</dbReference>
<keyword evidence="7" id="KW-1185">Reference proteome</keyword>
<keyword evidence="3" id="KW-0547">Nucleotide-binding</keyword>
<organism evidence="6 7">
    <name type="scientific">Pallidibacillus thermolactis</name>
    <dbReference type="NCBI Taxonomy" id="251051"/>
    <lineage>
        <taxon>Bacteria</taxon>
        <taxon>Bacillati</taxon>
        <taxon>Bacillota</taxon>
        <taxon>Bacilli</taxon>
        <taxon>Bacillales</taxon>
        <taxon>Bacillaceae</taxon>
        <taxon>Pallidibacillus</taxon>
    </lineage>
</organism>
<evidence type="ECO:0000259" key="5">
    <source>
        <dbReference type="PROSITE" id="PS50893"/>
    </source>
</evidence>
<keyword evidence="2" id="KW-0813">Transport</keyword>
<dbReference type="InterPro" id="IPR027417">
    <property type="entry name" value="P-loop_NTPase"/>
</dbReference>
<sequence length="264" mass="29974">MLSLSNVSLKKDGKYLLKNITWNLNKGEHWSILGLNGSGKTTLLKLINGFFWPTEGNIQVLGKTFGKTSIPDLRREIGWVSSSLQRELYNDPVQSIILSGKFASIGLYNEVNEQDVEKARQLMEFMDCIHLHDAKFNTLSQGEQQRVLIARALMASPKLLLLDEPCSGLDIIQKEKVLHYIEKLANNPGGPTLIYVTHHLEEILPVFSHILLIRGGTMYNAGKTEEILTEEMLSNFLQHPVTLHKNQQRYWISLKKKNHSLIST</sequence>
<dbReference type="Pfam" id="PF00005">
    <property type="entry name" value="ABC_tran"/>
    <property type="match status" value="1"/>
</dbReference>
<keyword evidence="4 6" id="KW-0067">ATP-binding</keyword>
<dbReference type="SUPFAM" id="SSF52540">
    <property type="entry name" value="P-loop containing nucleoside triphosphate hydrolases"/>
    <property type="match status" value="1"/>
</dbReference>
<evidence type="ECO:0000256" key="2">
    <source>
        <dbReference type="ARBA" id="ARBA00022448"/>
    </source>
</evidence>
<dbReference type="InterPro" id="IPR017871">
    <property type="entry name" value="ABC_transporter-like_CS"/>
</dbReference>
<dbReference type="EMBL" id="JAOUSE010000008">
    <property type="protein sequence ID" value="MCU9593738.1"/>
    <property type="molecule type" value="Genomic_DNA"/>
</dbReference>
<feature type="domain" description="ABC transporter" evidence="5">
    <location>
        <begin position="2"/>
        <end position="240"/>
    </location>
</feature>